<evidence type="ECO:0000313" key="5">
    <source>
        <dbReference type="Proteomes" id="UP000007875"/>
    </source>
</evidence>
<dbReference type="Gene3D" id="1.10.246.130">
    <property type="match status" value="1"/>
</dbReference>
<reference evidence="5" key="1">
    <citation type="submission" date="2003-08" db="EMBL/GenBank/DDBJ databases">
        <authorList>
            <person name="Birren B."/>
            <person name="Nusbaum C."/>
            <person name="Abebe A."/>
            <person name="Abouelleil A."/>
            <person name="Adekoya E."/>
            <person name="Ait-zahra M."/>
            <person name="Allen N."/>
            <person name="Allen T."/>
            <person name="An P."/>
            <person name="Anderson M."/>
            <person name="Anderson S."/>
            <person name="Arachchi H."/>
            <person name="Armbruster J."/>
            <person name="Bachantsang P."/>
            <person name="Baldwin J."/>
            <person name="Barry A."/>
            <person name="Bayul T."/>
            <person name="Blitshsteyn B."/>
            <person name="Bloom T."/>
            <person name="Blye J."/>
            <person name="Boguslavskiy L."/>
            <person name="Borowsky M."/>
            <person name="Boukhgalter B."/>
            <person name="Brunache A."/>
            <person name="Butler J."/>
            <person name="Calixte N."/>
            <person name="Calvo S."/>
            <person name="Camarata J."/>
            <person name="Campo K."/>
            <person name="Chang J."/>
            <person name="Cheshatsang Y."/>
            <person name="Citroen M."/>
            <person name="Collymore A."/>
            <person name="Considine T."/>
            <person name="Cook A."/>
            <person name="Cooke P."/>
            <person name="Corum B."/>
            <person name="Cuomo C."/>
            <person name="David R."/>
            <person name="Dawoe T."/>
            <person name="Degray S."/>
            <person name="Dodge S."/>
            <person name="Dooley K."/>
            <person name="Dorje P."/>
            <person name="Dorjee K."/>
            <person name="Dorris L."/>
            <person name="Duffey N."/>
            <person name="Dupes A."/>
            <person name="Elkins T."/>
            <person name="Engels R."/>
            <person name="Erickson J."/>
            <person name="Farina A."/>
            <person name="Faro S."/>
            <person name="Ferreira P."/>
            <person name="Fischer H."/>
            <person name="Fitzgerald M."/>
            <person name="Foley K."/>
            <person name="Gage D."/>
            <person name="Galagan J."/>
            <person name="Gearin G."/>
            <person name="Gnerre S."/>
            <person name="Gnirke A."/>
            <person name="Goyette A."/>
            <person name="Graham J."/>
            <person name="Grandbois E."/>
            <person name="Gyaltsen K."/>
            <person name="Hafez N."/>
            <person name="Hagopian D."/>
            <person name="Hagos B."/>
            <person name="Hall J."/>
            <person name="Hatcher B."/>
            <person name="Heller A."/>
            <person name="Higgins H."/>
            <person name="Honan T."/>
            <person name="Horn A."/>
            <person name="Houde N."/>
            <person name="Hughes L."/>
            <person name="Hulme W."/>
            <person name="Husby E."/>
            <person name="Iliev I."/>
            <person name="Jaffe D."/>
            <person name="Jones C."/>
            <person name="Kamal M."/>
            <person name="Kamat A."/>
            <person name="Kamvysselis M."/>
            <person name="Karlsson E."/>
            <person name="Kells C."/>
            <person name="Kieu A."/>
            <person name="Kisner P."/>
            <person name="Kodira C."/>
            <person name="Kulbokas E."/>
            <person name="Labutti K."/>
            <person name="Lama D."/>
            <person name="Landers T."/>
            <person name="Leger J."/>
            <person name="Levine S."/>
            <person name="Lewis D."/>
            <person name="Lewis T."/>
            <person name="Lindblad-toh K."/>
            <person name="Liu X."/>
            <person name="Lokyitsang T."/>
            <person name="Lokyitsang Y."/>
            <person name="Lucien O."/>
            <person name="Lui A."/>
            <person name="Ma L.J."/>
            <person name="Mabbitt R."/>
            <person name="Macdonald J."/>
            <person name="Maclean C."/>
            <person name="Major J."/>
            <person name="Manning J."/>
            <person name="Marabella R."/>
            <person name="Maru K."/>
            <person name="Matthews C."/>
            <person name="Mauceli E."/>
            <person name="Mccarthy M."/>
            <person name="Mcdonough S."/>
            <person name="Mcghee T."/>
            <person name="Meldrim J."/>
            <person name="Meneus L."/>
            <person name="Mesirov J."/>
            <person name="Mihalev A."/>
            <person name="Mihova T."/>
            <person name="Mikkelsen T."/>
            <person name="Mlenga V."/>
            <person name="Moru K."/>
            <person name="Mozes J."/>
            <person name="Mulrain L."/>
            <person name="Munson G."/>
            <person name="Naylor J."/>
            <person name="Newes C."/>
            <person name="Nguyen C."/>
            <person name="Nguyen N."/>
            <person name="Nguyen T."/>
            <person name="Nicol R."/>
            <person name="Nielsen C."/>
            <person name="Nizzari M."/>
            <person name="Norbu C."/>
            <person name="Norbu N."/>
            <person name="O'donnell P."/>
            <person name="Okoawo O."/>
            <person name="O'leary S."/>
            <person name="Omotosho B."/>
            <person name="O'neill K."/>
            <person name="Osman S."/>
            <person name="Parker S."/>
            <person name="Perrin D."/>
            <person name="Phunkhang P."/>
            <person name="Piqani B."/>
            <person name="Purcell S."/>
            <person name="Rachupka T."/>
            <person name="Ramasamy U."/>
            <person name="Rameau R."/>
            <person name="Ray V."/>
            <person name="Raymond C."/>
            <person name="Retta R."/>
            <person name="Richardson S."/>
            <person name="Rise C."/>
            <person name="Rodriguez J."/>
            <person name="Rogers J."/>
            <person name="Rogov P."/>
            <person name="Rutman M."/>
            <person name="Schupbach R."/>
            <person name="Seaman C."/>
            <person name="Settipalli S."/>
            <person name="Sharpe T."/>
            <person name="Sheridan J."/>
            <person name="Sherpa N."/>
            <person name="Shi J."/>
            <person name="Smirnov S."/>
            <person name="Smith C."/>
            <person name="Sougnez C."/>
            <person name="Spencer B."/>
            <person name="Stalker J."/>
            <person name="Stange-thomann N."/>
            <person name="Stavropoulos S."/>
            <person name="Stetson K."/>
            <person name="Stone C."/>
            <person name="Stone S."/>
            <person name="Stubbs M."/>
            <person name="Talamas J."/>
            <person name="Tchuinga P."/>
            <person name="Tenzing P."/>
            <person name="Tesfaye S."/>
            <person name="Theodore J."/>
            <person name="Thoulutsang Y."/>
            <person name="Topham K."/>
            <person name="Towey S."/>
            <person name="Tsamla T."/>
            <person name="Tsomo N."/>
            <person name="Vallee D."/>
            <person name="Vassiliev H."/>
            <person name="Venkataraman V."/>
            <person name="Vinson J."/>
            <person name="Vo A."/>
            <person name="Wade C."/>
            <person name="Wang S."/>
            <person name="Wangchuk T."/>
            <person name="Wangdi T."/>
            <person name="Whittaker C."/>
            <person name="Wilkinson J."/>
            <person name="Wu Y."/>
            <person name="Wyman D."/>
            <person name="Yadav S."/>
            <person name="Yang S."/>
            <person name="Yang X."/>
            <person name="Yeager S."/>
            <person name="Yee E."/>
            <person name="Young G."/>
            <person name="Zainoun J."/>
            <person name="Zembeck L."/>
            <person name="Zimmer A."/>
            <person name="Zody M."/>
            <person name="Lander E."/>
        </authorList>
    </citation>
    <scope>NUCLEOTIDE SEQUENCE [LARGE SCALE GENOMIC DNA]</scope>
</reference>
<dbReference type="MEROPS" id="T03.025"/>
<dbReference type="Proteomes" id="UP000007875">
    <property type="component" value="Unassembled WGS sequence"/>
</dbReference>
<comment type="similarity">
    <text evidence="1">Belongs to the gamma-glutamyltransferase family.</text>
</comment>
<dbReference type="HOGENOM" id="CLU_014813_3_1_1"/>
<dbReference type="InterPro" id="IPR043138">
    <property type="entry name" value="GGT_lsub"/>
</dbReference>
<evidence type="ECO:0008006" key="6">
    <source>
        <dbReference type="Google" id="ProtNLM"/>
    </source>
</evidence>
<dbReference type="AlphaFoldDB" id="H2Z5T7"/>
<name>H2Z5T7_CIOSA</name>
<dbReference type="SUPFAM" id="SSF56235">
    <property type="entry name" value="N-terminal nucleophile aminohydrolases (Ntn hydrolases)"/>
    <property type="match status" value="1"/>
</dbReference>
<protein>
    <recommendedName>
        <fullName evidence="6">Gamma-glutamyltransferase</fullName>
    </recommendedName>
</protein>
<dbReference type="OMA" id="EGNMVSY"/>
<dbReference type="Ensembl" id="ENSCSAVT00000013098.1">
    <property type="protein sequence ID" value="ENSCSAVP00000012949.1"/>
    <property type="gene ID" value="ENSCSAVG00000007599.1"/>
</dbReference>
<dbReference type="eggNOG" id="KOG2410">
    <property type="taxonomic scope" value="Eukaryota"/>
</dbReference>
<dbReference type="InParanoid" id="H2Z5T7"/>
<proteinExistence type="inferred from homology"/>
<dbReference type="NCBIfam" id="TIGR00066">
    <property type="entry name" value="g_glut_trans"/>
    <property type="match status" value="1"/>
</dbReference>
<dbReference type="GO" id="GO:0036374">
    <property type="term" value="F:glutathione hydrolase activity"/>
    <property type="evidence" value="ECO:0007669"/>
    <property type="project" value="InterPro"/>
</dbReference>
<evidence type="ECO:0000256" key="3">
    <source>
        <dbReference type="PIRSR" id="PIRSR600101-2"/>
    </source>
</evidence>
<dbReference type="InterPro" id="IPR043137">
    <property type="entry name" value="GGT_ssub_C"/>
</dbReference>
<dbReference type="InterPro" id="IPR052896">
    <property type="entry name" value="GGT-like_enzyme"/>
</dbReference>
<sequence>LSMYTSRRSALTCLNGCVSSSQTLASQIGVDILKKGGNAADAAVSVAAALNLMEPHSTGIGGDMFCLYYNKSTNKVYAINGSGRAPANLTLEHLNKLGYNEHNKFEARSPLSITVPGACAGWVDCVEKFGSGNLSMQEILDPVISVAKGGFPVAGPITAHGWGENCGPLMDPRNEFGKELLVQGYLVIPTDSTGQLRAPYMGEVFRNPGLADVLESVAKHGKDGFYKGWVADAIVAAIESMGGVLSHEDLAHHTSTFEEPISIDYKGFRLWEIPPNGQGIVALEALNILKNFNVGKLGHNSTDYLHVLIEAVRLSFADALQYCADPSFSKVPFNNLLNGHYGKLRAKLIDMGKSNETCLPGIVFSGDIESFKSDTVYFSTADKDGNFCSFINSTYMGFGSGVVPQNCGFTLQNRGFNFSLVPGHPNVVEPRKRSYHTIIPAMVTDAKTGELLLSYGVMGGFMQPQGHVQVLLNMIEFGMDPQEALDAPRFLVGSGHRSALGSISLESGIKENTIAELKQRGHDVTGPVEGFKRSIFGRGQVIARKNIWNRNSDNDQVLWAGSDPRADGTAVGY</sequence>
<dbReference type="InterPro" id="IPR000101">
    <property type="entry name" value="GGT_peptidase"/>
</dbReference>
<dbReference type="GeneTree" id="ENSGT00940000165445"/>
<accession>H2Z5T7</accession>
<reference evidence="4" key="3">
    <citation type="submission" date="2025-09" db="UniProtKB">
        <authorList>
            <consortium name="Ensembl"/>
        </authorList>
    </citation>
    <scope>IDENTIFICATION</scope>
</reference>
<feature type="active site" description="Nucleophile" evidence="2">
    <location>
        <position position="375"/>
    </location>
</feature>
<reference evidence="4" key="2">
    <citation type="submission" date="2025-08" db="UniProtKB">
        <authorList>
            <consortium name="Ensembl"/>
        </authorList>
    </citation>
    <scope>IDENTIFICATION</scope>
</reference>
<dbReference type="GO" id="GO:0006751">
    <property type="term" value="P:glutathione catabolic process"/>
    <property type="evidence" value="ECO:0007669"/>
    <property type="project" value="InterPro"/>
</dbReference>
<dbReference type="PRINTS" id="PR01210">
    <property type="entry name" value="GGTRANSPTASE"/>
</dbReference>
<keyword evidence="5" id="KW-1185">Reference proteome</keyword>
<feature type="binding site" evidence="3">
    <location>
        <position position="460"/>
    </location>
    <ligand>
        <name>L-glutamate</name>
        <dbReference type="ChEBI" id="CHEBI:29985"/>
    </ligand>
</feature>
<organism evidence="4 5">
    <name type="scientific">Ciona savignyi</name>
    <name type="common">Pacific transparent sea squirt</name>
    <dbReference type="NCBI Taxonomy" id="51511"/>
    <lineage>
        <taxon>Eukaryota</taxon>
        <taxon>Metazoa</taxon>
        <taxon>Chordata</taxon>
        <taxon>Tunicata</taxon>
        <taxon>Ascidiacea</taxon>
        <taxon>Phlebobranchia</taxon>
        <taxon>Cionidae</taxon>
        <taxon>Ciona</taxon>
    </lineage>
</organism>
<dbReference type="PANTHER" id="PTHR43881">
    <property type="entry name" value="GAMMA-GLUTAMYLTRANSPEPTIDASE (AFU_ORTHOLOGUE AFUA_4G13580)"/>
    <property type="match status" value="1"/>
</dbReference>
<evidence type="ECO:0000313" key="4">
    <source>
        <dbReference type="Ensembl" id="ENSCSAVP00000012949.1"/>
    </source>
</evidence>
<dbReference type="STRING" id="51511.ENSCSAVP00000012949"/>
<dbReference type="Gene3D" id="3.60.20.40">
    <property type="match status" value="1"/>
</dbReference>
<dbReference type="Pfam" id="PF01019">
    <property type="entry name" value="G_glu_transpept"/>
    <property type="match status" value="1"/>
</dbReference>
<dbReference type="PANTHER" id="PTHR43881:SF1">
    <property type="entry name" value="GAMMA-GLUTAMYLTRANSPEPTIDASE (AFU_ORTHOLOGUE AFUA_4G13580)"/>
    <property type="match status" value="1"/>
</dbReference>
<evidence type="ECO:0000256" key="2">
    <source>
        <dbReference type="PIRSR" id="PIRSR600101-1"/>
    </source>
</evidence>
<dbReference type="InterPro" id="IPR029055">
    <property type="entry name" value="Ntn_hydrolases_N"/>
</dbReference>
<evidence type="ECO:0000256" key="1">
    <source>
        <dbReference type="ARBA" id="ARBA00009381"/>
    </source>
</evidence>